<protein>
    <submittedName>
        <fullName evidence="2">Retrovirus-related Pol polyprotein from transposon RE1</fullName>
    </submittedName>
</protein>
<proteinExistence type="predicted"/>
<dbReference type="PANTHER" id="PTHR48475:SF1">
    <property type="entry name" value="RNASE H TYPE-1 DOMAIN-CONTAINING PROTEIN"/>
    <property type="match status" value="1"/>
</dbReference>
<comment type="caution">
    <text evidence="2">The sequence shown here is derived from an EMBL/GenBank/DDBJ whole genome shotgun (WGS) entry which is preliminary data.</text>
</comment>
<gene>
    <name evidence="2" type="primary">RE1_1259</name>
    <name evidence="2" type="ORF">CK203_064753</name>
</gene>
<feature type="domain" description="Reverse transcriptase Ty1/copia-type" evidence="1">
    <location>
        <begin position="239"/>
        <end position="299"/>
    </location>
</feature>
<evidence type="ECO:0000259" key="1">
    <source>
        <dbReference type="Pfam" id="PF07727"/>
    </source>
</evidence>
<accession>A0A438G427</accession>
<dbReference type="Pfam" id="PF07727">
    <property type="entry name" value="RVT_2"/>
    <property type="match status" value="1"/>
</dbReference>
<reference evidence="2 3" key="1">
    <citation type="journal article" date="2018" name="PLoS Genet.">
        <title>Population sequencing reveals clonal diversity and ancestral inbreeding in the grapevine cultivar Chardonnay.</title>
        <authorList>
            <person name="Roach M.J."/>
            <person name="Johnson D.L."/>
            <person name="Bohlmann J."/>
            <person name="van Vuuren H.J."/>
            <person name="Jones S.J."/>
            <person name="Pretorius I.S."/>
            <person name="Schmidt S.A."/>
            <person name="Borneman A.R."/>
        </authorList>
    </citation>
    <scope>NUCLEOTIDE SEQUENCE [LARGE SCALE GENOMIC DNA]</scope>
    <source>
        <strain evidence="3">cv. Chardonnay</strain>
        <tissue evidence="2">Leaf</tissue>
    </source>
</reference>
<evidence type="ECO:0000313" key="2">
    <source>
        <dbReference type="EMBL" id="RVW66951.1"/>
    </source>
</evidence>
<dbReference type="Proteomes" id="UP000288805">
    <property type="component" value="Unassembled WGS sequence"/>
</dbReference>
<sequence length="420" mass="46272">MDVSLESKSLPSVGYSRKSYLQVTSQRLARDKLVNLHGRRSLALPSVGPGENNVYEISQTSKKGCEITSQQKAGSAPLRSWLSSCGVWLPSRRETSREIQSTVQKGCEIIPQQKACRKWSSGSAPKVRKKTAAAVLCFLHSWTSLTSPSSPSLEPRPPPVASNVAPTPAPPLGSHLMLTRAKAGIFKTRQLANLSVLSSSRLLSALLASTEPKGFKSASKNPAWLAAMDKEVQALQHNLTWVLVPRPAHTNIVGSKWVFQTKYLPDGSIECPKARLVAKCYTQVPDLDYIDTFSSVIKATTRTSIGATPYSLGYGMEAALPLSLLDKRRLRAVDHVQAYQRKRTRAFKKSVKPRKFQKGDLVLKVLMGLISDPRGKFRPSWSGPYVIRDLTQEGAAWLTDLDGNQFSEPVNVDQLKKFYA</sequence>
<dbReference type="InterPro" id="IPR013103">
    <property type="entry name" value="RVT_2"/>
</dbReference>
<evidence type="ECO:0000313" key="3">
    <source>
        <dbReference type="Proteomes" id="UP000288805"/>
    </source>
</evidence>
<dbReference type="AlphaFoldDB" id="A0A438G427"/>
<dbReference type="PANTHER" id="PTHR48475">
    <property type="entry name" value="RIBONUCLEASE H"/>
    <property type="match status" value="1"/>
</dbReference>
<name>A0A438G427_VITVI</name>
<organism evidence="2 3">
    <name type="scientific">Vitis vinifera</name>
    <name type="common">Grape</name>
    <dbReference type="NCBI Taxonomy" id="29760"/>
    <lineage>
        <taxon>Eukaryota</taxon>
        <taxon>Viridiplantae</taxon>
        <taxon>Streptophyta</taxon>
        <taxon>Embryophyta</taxon>
        <taxon>Tracheophyta</taxon>
        <taxon>Spermatophyta</taxon>
        <taxon>Magnoliopsida</taxon>
        <taxon>eudicotyledons</taxon>
        <taxon>Gunneridae</taxon>
        <taxon>Pentapetalae</taxon>
        <taxon>rosids</taxon>
        <taxon>Vitales</taxon>
        <taxon>Vitaceae</taxon>
        <taxon>Viteae</taxon>
        <taxon>Vitis</taxon>
    </lineage>
</organism>
<dbReference type="EMBL" id="QGNW01000613">
    <property type="protein sequence ID" value="RVW66951.1"/>
    <property type="molecule type" value="Genomic_DNA"/>
</dbReference>